<evidence type="ECO:0000256" key="1">
    <source>
        <dbReference type="ARBA" id="ARBA00023125"/>
    </source>
</evidence>
<evidence type="ECO:0000313" key="4">
    <source>
        <dbReference type="EMBL" id="MBV7390792.1"/>
    </source>
</evidence>
<reference evidence="4 5" key="1">
    <citation type="submission" date="2021-06" db="EMBL/GenBank/DDBJ databases">
        <title>Enterococcus alishanensis sp. nov., a novel lactic acid bacterium isolated from fresh coffee beans.</title>
        <authorList>
            <person name="Chen Y.-S."/>
        </authorList>
    </citation>
    <scope>NUCLEOTIDE SEQUENCE [LARGE SCALE GENOMIC DNA]</scope>
    <source>
        <strain evidence="4 5">ALS3</strain>
    </source>
</reference>
<dbReference type="Pfam" id="PF00440">
    <property type="entry name" value="TetR_N"/>
    <property type="match status" value="1"/>
</dbReference>
<keyword evidence="5" id="KW-1185">Reference proteome</keyword>
<sequence length="178" mass="21291">MKKNKQISQSKMWLWQALYNLMEEQTYESITIKQIAEKAQLDQRTFYRHYRSKKDIIHDHLTQLLLVHFQEIKNLGITDEEKIICQHFYFLKDQWQLLQILKKNDLFDFLLTSFSSYNHLFESVFQSSDFPINKQPYQLAFKAGGFLNAVSQWLEQAKPESPEEMAKIITTFYHSGVE</sequence>
<keyword evidence="1 2" id="KW-0238">DNA-binding</keyword>
<protein>
    <submittedName>
        <fullName evidence="4">TetR/AcrR family transcriptional regulator</fullName>
    </submittedName>
</protein>
<dbReference type="PANTHER" id="PTHR43479:SF11">
    <property type="entry name" value="ACREF_ENVCD OPERON REPRESSOR-RELATED"/>
    <property type="match status" value="1"/>
</dbReference>
<evidence type="ECO:0000259" key="3">
    <source>
        <dbReference type="PROSITE" id="PS50977"/>
    </source>
</evidence>
<dbReference type="InterPro" id="IPR050624">
    <property type="entry name" value="HTH-type_Tx_Regulator"/>
</dbReference>
<feature type="DNA-binding region" description="H-T-H motif" evidence="2">
    <location>
        <begin position="31"/>
        <end position="50"/>
    </location>
</feature>
<dbReference type="Proteomes" id="UP000774130">
    <property type="component" value="Unassembled WGS sequence"/>
</dbReference>
<dbReference type="InterPro" id="IPR039532">
    <property type="entry name" value="TetR_C_Firmicutes"/>
</dbReference>
<evidence type="ECO:0000313" key="5">
    <source>
        <dbReference type="Proteomes" id="UP000774130"/>
    </source>
</evidence>
<dbReference type="RefSeq" id="WP_218325845.1">
    <property type="nucleotide sequence ID" value="NZ_JAHUZB010000003.1"/>
</dbReference>
<accession>A0ABS6TD34</accession>
<feature type="domain" description="HTH tetR-type" evidence="3">
    <location>
        <begin position="8"/>
        <end position="68"/>
    </location>
</feature>
<proteinExistence type="predicted"/>
<organism evidence="4 5">
    <name type="scientific">Enterococcus alishanensis</name>
    <dbReference type="NCBI Taxonomy" id="1303817"/>
    <lineage>
        <taxon>Bacteria</taxon>
        <taxon>Bacillati</taxon>
        <taxon>Bacillota</taxon>
        <taxon>Bacilli</taxon>
        <taxon>Lactobacillales</taxon>
        <taxon>Enterococcaceae</taxon>
        <taxon>Enterococcus</taxon>
    </lineage>
</organism>
<gene>
    <name evidence="4" type="ORF">KUA55_08880</name>
</gene>
<dbReference type="PROSITE" id="PS50977">
    <property type="entry name" value="HTH_TETR_2"/>
    <property type="match status" value="1"/>
</dbReference>
<dbReference type="PANTHER" id="PTHR43479">
    <property type="entry name" value="ACREF/ENVCD OPERON REPRESSOR-RELATED"/>
    <property type="match status" value="1"/>
</dbReference>
<name>A0ABS6TD34_9ENTE</name>
<comment type="caution">
    <text evidence="4">The sequence shown here is derived from an EMBL/GenBank/DDBJ whole genome shotgun (WGS) entry which is preliminary data.</text>
</comment>
<dbReference type="Pfam" id="PF14278">
    <property type="entry name" value="TetR_C_8"/>
    <property type="match status" value="1"/>
</dbReference>
<evidence type="ECO:0000256" key="2">
    <source>
        <dbReference type="PROSITE-ProRule" id="PRU00335"/>
    </source>
</evidence>
<dbReference type="InterPro" id="IPR001647">
    <property type="entry name" value="HTH_TetR"/>
</dbReference>
<dbReference type="EMBL" id="JAHUZB010000003">
    <property type="protein sequence ID" value="MBV7390792.1"/>
    <property type="molecule type" value="Genomic_DNA"/>
</dbReference>